<dbReference type="FunCoup" id="A0A6P8QNF5">
    <property type="interactions" value="358"/>
</dbReference>
<organism evidence="9 10">
    <name type="scientific">Geotrypetes seraphini</name>
    <name type="common">Gaboon caecilian</name>
    <name type="synonym">Caecilia seraphini</name>
    <dbReference type="NCBI Taxonomy" id="260995"/>
    <lineage>
        <taxon>Eukaryota</taxon>
        <taxon>Metazoa</taxon>
        <taxon>Chordata</taxon>
        <taxon>Craniata</taxon>
        <taxon>Vertebrata</taxon>
        <taxon>Euteleostomi</taxon>
        <taxon>Amphibia</taxon>
        <taxon>Gymnophiona</taxon>
        <taxon>Geotrypetes</taxon>
    </lineage>
</organism>
<dbReference type="InParanoid" id="A0A6P8QNF5"/>
<name>A0A6P8QNF5_GEOSA</name>
<accession>A0A6P8QNF5</accession>
<dbReference type="Pfam" id="PF00194">
    <property type="entry name" value="Carb_anhydrase"/>
    <property type="match status" value="1"/>
</dbReference>
<dbReference type="GO" id="GO:0004089">
    <property type="term" value="F:carbonate dehydratase activity"/>
    <property type="evidence" value="ECO:0007669"/>
    <property type="project" value="UniProtKB-UniRule"/>
</dbReference>
<dbReference type="PANTHER" id="PTHR18952">
    <property type="entry name" value="CARBONIC ANHYDRASE"/>
    <property type="match status" value="1"/>
</dbReference>
<comment type="catalytic activity">
    <reaction evidence="7">
        <text>hydrogencarbonate + H(+) = CO2 + H2O</text>
        <dbReference type="Rhea" id="RHEA:10748"/>
        <dbReference type="ChEBI" id="CHEBI:15377"/>
        <dbReference type="ChEBI" id="CHEBI:15378"/>
        <dbReference type="ChEBI" id="CHEBI:16526"/>
        <dbReference type="ChEBI" id="CHEBI:17544"/>
        <dbReference type="EC" id="4.2.1.1"/>
    </reaction>
</comment>
<evidence type="ECO:0000256" key="5">
    <source>
        <dbReference type="ARBA" id="ARBA00022833"/>
    </source>
</evidence>
<dbReference type="PANTHER" id="PTHR18952:SF124">
    <property type="entry name" value="CARBONIC ANHYDRASE 7"/>
    <property type="match status" value="1"/>
</dbReference>
<dbReference type="GO" id="GO:0005737">
    <property type="term" value="C:cytoplasm"/>
    <property type="evidence" value="ECO:0007669"/>
    <property type="project" value="TreeGrafter"/>
</dbReference>
<dbReference type="Proteomes" id="UP000515159">
    <property type="component" value="Chromosome 4"/>
</dbReference>
<dbReference type="CTD" id="766"/>
<dbReference type="RefSeq" id="XP_033798534.1">
    <property type="nucleotide sequence ID" value="XM_033942643.1"/>
</dbReference>
<dbReference type="InterPro" id="IPR001148">
    <property type="entry name" value="CA_dom"/>
</dbReference>
<comment type="cofactor">
    <cofactor evidence="1 7">
        <name>Zn(2+)</name>
        <dbReference type="ChEBI" id="CHEBI:29105"/>
    </cofactor>
</comment>
<dbReference type="InterPro" id="IPR036398">
    <property type="entry name" value="CA_dom_sf"/>
</dbReference>
<dbReference type="OrthoDB" id="429145at2759"/>
<dbReference type="FunFam" id="3.10.200.10:FF:000001">
    <property type="entry name" value="Carbonic anhydrase 2"/>
    <property type="match status" value="1"/>
</dbReference>
<dbReference type="GO" id="GO:0051453">
    <property type="term" value="P:regulation of intracellular pH"/>
    <property type="evidence" value="ECO:0007669"/>
    <property type="project" value="TreeGrafter"/>
</dbReference>
<comment type="similarity">
    <text evidence="2 7">Belongs to the alpha-carbonic anhydrase family.</text>
</comment>
<evidence type="ECO:0000313" key="10">
    <source>
        <dbReference type="RefSeq" id="XP_033798534.1"/>
    </source>
</evidence>
<dbReference type="AlphaFoldDB" id="A0A6P8QNF5"/>
<evidence type="ECO:0000256" key="4">
    <source>
        <dbReference type="ARBA" id="ARBA00022723"/>
    </source>
</evidence>
<proteinExistence type="inferred from homology"/>
<keyword evidence="9" id="KW-1185">Reference proteome</keyword>
<dbReference type="KEGG" id="gsh:117359589"/>
<keyword evidence="6 7" id="KW-0456">Lyase</keyword>
<gene>
    <name evidence="10" type="primary">CA7</name>
</gene>
<protein>
    <recommendedName>
        <fullName evidence="3 7">Carbonic anhydrase</fullName>
        <ecNumber evidence="3 7">4.2.1.1</ecNumber>
    </recommendedName>
</protein>
<dbReference type="GO" id="GO:0008270">
    <property type="term" value="F:zinc ion binding"/>
    <property type="evidence" value="ECO:0007669"/>
    <property type="project" value="UniProtKB-UniRule"/>
</dbReference>
<evidence type="ECO:0000256" key="3">
    <source>
        <dbReference type="ARBA" id="ARBA00012925"/>
    </source>
</evidence>
<evidence type="ECO:0000256" key="6">
    <source>
        <dbReference type="ARBA" id="ARBA00023239"/>
    </source>
</evidence>
<dbReference type="PROSITE" id="PS51144">
    <property type="entry name" value="ALPHA_CA_2"/>
    <property type="match status" value="1"/>
</dbReference>
<evidence type="ECO:0000256" key="1">
    <source>
        <dbReference type="ARBA" id="ARBA00001947"/>
    </source>
</evidence>
<reference evidence="10" key="1">
    <citation type="submission" date="2025-08" db="UniProtKB">
        <authorList>
            <consortium name="RefSeq"/>
        </authorList>
    </citation>
    <scope>IDENTIFICATION</scope>
</reference>
<dbReference type="GeneID" id="117359589"/>
<dbReference type="EC" id="4.2.1.1" evidence="3 7"/>
<evidence type="ECO:0000259" key="8">
    <source>
        <dbReference type="PROSITE" id="PS51144"/>
    </source>
</evidence>
<dbReference type="SUPFAM" id="SSF51069">
    <property type="entry name" value="Carbonic anhydrase"/>
    <property type="match status" value="1"/>
</dbReference>
<dbReference type="SMART" id="SM01057">
    <property type="entry name" value="Carb_anhydrase"/>
    <property type="match status" value="1"/>
</dbReference>
<dbReference type="InterPro" id="IPR023561">
    <property type="entry name" value="Carbonic_anhydrase_a-class"/>
</dbReference>
<keyword evidence="5 7" id="KW-0862">Zinc</keyword>
<evidence type="ECO:0000256" key="7">
    <source>
        <dbReference type="RuleBase" id="RU367011"/>
    </source>
</evidence>
<dbReference type="Gene3D" id="3.10.200.10">
    <property type="entry name" value="Alpha carbonic anhydrase"/>
    <property type="match status" value="1"/>
</dbReference>
<dbReference type="PROSITE" id="PS00162">
    <property type="entry name" value="ALPHA_CA_1"/>
    <property type="match status" value="1"/>
</dbReference>
<comment type="function">
    <text evidence="7">Reversible hydration of carbon dioxide.</text>
</comment>
<evidence type="ECO:0000313" key="9">
    <source>
        <dbReference type="Proteomes" id="UP000515159"/>
    </source>
</evidence>
<feature type="domain" description="Alpha-carbonic anhydrase" evidence="8">
    <location>
        <begin position="30"/>
        <end position="293"/>
    </location>
</feature>
<evidence type="ECO:0000256" key="2">
    <source>
        <dbReference type="ARBA" id="ARBA00010718"/>
    </source>
</evidence>
<keyword evidence="4 7" id="KW-0479">Metal-binding</keyword>
<dbReference type="InterPro" id="IPR018338">
    <property type="entry name" value="Carbonic_anhydrase_a-class_CS"/>
</dbReference>
<sequence length="295" mass="32755">MLQFLCSAAQLQCQAEWAPLPADSSGSVLFAFPAAGAPGPLAGPSEWHRSFPIAEGDRQSPIDIVPSQATYNPNLTPLVVSYELSASHTISNNGHSVMVDFEDCDDKTVISGGPLEGPYRLKQFHFHWGTKTNQGSEHTVNGKSFPCELHLVHWNAKKYSSFGEAAEAPDGLAVIGIFLDTGHEHTGMNRLTDALYMVKFKGTKAQFDNFNPKCLLPSKQDYWTYPGSLTTPPLNESVLWIMLKDPVYVSEKQMLKFRKTLFCNCEEEDGRIRMVNNFRPPQPLKGRTVQASFKS</sequence>